<organism evidence="2 3">
    <name type="scientific">Penstemon smallii</name>
    <dbReference type="NCBI Taxonomy" id="265156"/>
    <lineage>
        <taxon>Eukaryota</taxon>
        <taxon>Viridiplantae</taxon>
        <taxon>Streptophyta</taxon>
        <taxon>Embryophyta</taxon>
        <taxon>Tracheophyta</taxon>
        <taxon>Spermatophyta</taxon>
        <taxon>Magnoliopsida</taxon>
        <taxon>eudicotyledons</taxon>
        <taxon>Gunneridae</taxon>
        <taxon>Pentapetalae</taxon>
        <taxon>asterids</taxon>
        <taxon>lamiids</taxon>
        <taxon>Lamiales</taxon>
        <taxon>Plantaginaceae</taxon>
        <taxon>Cheloneae</taxon>
        <taxon>Penstemon</taxon>
    </lineage>
</organism>
<feature type="compositionally biased region" description="Low complexity" evidence="1">
    <location>
        <begin position="162"/>
        <end position="187"/>
    </location>
</feature>
<gene>
    <name evidence="2" type="ORF">ACJIZ3_024629</name>
</gene>
<sequence length="205" mass="22648">MESDDSPPLWSNSLKIPSQITRGQWELMVMVKNMPESSYELSLKDLVEHLKIEAESQTNQKEKGERSAANRKQILHQRGVLNNVHQERKKNDNNVIKSGGLETKGLFLNMVFPLPLKSKKKKNFASNTSGGFLSRTEEGIKGGGERDWWKKKFSGSSDGDCSRTSTNTGSSSTTITISSGGSSSGRSYSLACTSDKKNSRSKEIL</sequence>
<reference evidence="2 3" key="1">
    <citation type="submission" date="2024-12" db="EMBL/GenBank/DDBJ databases">
        <title>The unique morphological basis and parallel evolutionary history of personate flowers in Penstemon.</title>
        <authorList>
            <person name="Depatie T.H."/>
            <person name="Wessinger C.A."/>
        </authorList>
    </citation>
    <scope>NUCLEOTIDE SEQUENCE [LARGE SCALE GENOMIC DNA]</scope>
    <source>
        <strain evidence="2">WTNN_2</strain>
        <tissue evidence="2">Leaf</tissue>
    </source>
</reference>
<dbReference type="PANTHER" id="PTHR34193">
    <property type="entry name" value="OS11G0199801 PROTEIN"/>
    <property type="match status" value="1"/>
</dbReference>
<evidence type="ECO:0000313" key="2">
    <source>
        <dbReference type="EMBL" id="KAL3840038.1"/>
    </source>
</evidence>
<name>A0ABD3TUJ4_9LAMI</name>
<protein>
    <submittedName>
        <fullName evidence="2">Uncharacterized protein</fullName>
    </submittedName>
</protein>
<dbReference type="AlphaFoldDB" id="A0ABD3TUJ4"/>
<feature type="region of interest" description="Disordered" evidence="1">
    <location>
        <begin position="54"/>
        <end position="75"/>
    </location>
</feature>
<dbReference type="Proteomes" id="UP001634393">
    <property type="component" value="Unassembled WGS sequence"/>
</dbReference>
<keyword evidence="3" id="KW-1185">Reference proteome</keyword>
<feature type="compositionally biased region" description="Basic and acidic residues" evidence="1">
    <location>
        <begin position="135"/>
        <end position="150"/>
    </location>
</feature>
<evidence type="ECO:0000256" key="1">
    <source>
        <dbReference type="SAM" id="MobiDB-lite"/>
    </source>
</evidence>
<dbReference type="EMBL" id="JBJXBP010000003">
    <property type="protein sequence ID" value="KAL3840038.1"/>
    <property type="molecule type" value="Genomic_DNA"/>
</dbReference>
<comment type="caution">
    <text evidence="2">The sequence shown here is derived from an EMBL/GenBank/DDBJ whole genome shotgun (WGS) entry which is preliminary data.</text>
</comment>
<proteinExistence type="predicted"/>
<feature type="region of interest" description="Disordered" evidence="1">
    <location>
        <begin position="122"/>
        <end position="205"/>
    </location>
</feature>
<feature type="compositionally biased region" description="Basic and acidic residues" evidence="1">
    <location>
        <begin position="194"/>
        <end position="205"/>
    </location>
</feature>
<accession>A0ABD3TUJ4</accession>
<feature type="compositionally biased region" description="Basic and acidic residues" evidence="1">
    <location>
        <begin position="54"/>
        <end position="68"/>
    </location>
</feature>
<dbReference type="PANTHER" id="PTHR34193:SF1">
    <property type="entry name" value="EXPRESSED PROTEIN"/>
    <property type="match status" value="1"/>
</dbReference>
<evidence type="ECO:0000313" key="3">
    <source>
        <dbReference type="Proteomes" id="UP001634393"/>
    </source>
</evidence>